<evidence type="ECO:0000256" key="2">
    <source>
        <dbReference type="SAM" id="Phobius"/>
    </source>
</evidence>
<evidence type="ECO:0000256" key="1">
    <source>
        <dbReference type="SAM" id="MobiDB-lite"/>
    </source>
</evidence>
<dbReference type="EMBL" id="KQ474074">
    <property type="protein sequence ID" value="KPV77650.1"/>
    <property type="molecule type" value="Genomic_DNA"/>
</dbReference>
<feature type="compositionally biased region" description="Basic and acidic residues" evidence="1">
    <location>
        <begin position="207"/>
        <end position="218"/>
    </location>
</feature>
<keyword evidence="2" id="KW-0472">Membrane</keyword>
<organism evidence="3 4">
    <name type="scientific">Rhodotorula graminis (strain WP1)</name>
    <dbReference type="NCBI Taxonomy" id="578459"/>
    <lineage>
        <taxon>Eukaryota</taxon>
        <taxon>Fungi</taxon>
        <taxon>Dikarya</taxon>
        <taxon>Basidiomycota</taxon>
        <taxon>Pucciniomycotina</taxon>
        <taxon>Microbotryomycetes</taxon>
        <taxon>Sporidiobolales</taxon>
        <taxon>Sporidiobolaceae</taxon>
        <taxon>Rhodotorula</taxon>
    </lineage>
</organism>
<feature type="region of interest" description="Disordered" evidence="1">
    <location>
        <begin position="241"/>
        <end position="322"/>
    </location>
</feature>
<dbReference type="RefSeq" id="XP_018273699.1">
    <property type="nucleotide sequence ID" value="XM_018415861.1"/>
</dbReference>
<sequence>MGLEHFQAVCPSVSSLQDAQVWCVAKAGTCCGVCPNTLASLGTRVGLTFTVFFATLVVVIDGAEAPFIFMTTCLQAVAYLVTVLQAGLTGDGISRFHAYYALVCSMGFLSPLAAASVTAAHFHYGGAHQTGSRLLAFRTDLSRHRAPAAESDDGPARQSRTYRSLGSPFFHSSSRRPLRSTDPFRHHEGTSTEASPIVRPVDPEPGLEARQRGRRPEPVLDEEAALESPKLLPATPLALLSRQSPTLGSPLVSTSRPSPAGRHPVPHDLDDADPTLTALPPLELSPAALPPPTRLRRRLKKRQPPERPRSPSTSSVYSPEQLRKIEKKTQDGKWRRWGMIVANGALFLLWLAVFLLVHGVIGGFKFIQTTCTDPNATELLTTASIALLCFSVVVFAVCALNFYSHILRFHIRRVLDYSRGPSFWSQLAVPAVFSSIVFSLWLALLWTSYDLAAQPSSSLLAETEQSTTFATVLSIALVVKPVSDLVKALFKLDRRKKRLAKSKLRQRSSLPDPPPSPASSSHSHTILDDKEVDDPR</sequence>
<feature type="transmembrane region" description="Helical" evidence="2">
    <location>
        <begin position="469"/>
        <end position="490"/>
    </location>
</feature>
<accession>A0A194SB17</accession>
<dbReference type="AlphaFoldDB" id="A0A194SB17"/>
<dbReference type="OrthoDB" id="2527531at2759"/>
<feature type="transmembrane region" description="Helical" evidence="2">
    <location>
        <begin position="98"/>
        <end position="124"/>
    </location>
</feature>
<feature type="compositionally biased region" description="Low complexity" evidence="1">
    <location>
        <begin position="274"/>
        <end position="287"/>
    </location>
</feature>
<dbReference type="Proteomes" id="UP000053890">
    <property type="component" value="Unassembled WGS sequence"/>
</dbReference>
<evidence type="ECO:0000313" key="3">
    <source>
        <dbReference type="EMBL" id="KPV77650.1"/>
    </source>
</evidence>
<feature type="transmembrane region" description="Helical" evidence="2">
    <location>
        <begin position="423"/>
        <end position="449"/>
    </location>
</feature>
<gene>
    <name evidence="3" type="ORF">RHOBADRAFT_51477</name>
</gene>
<feature type="region of interest" description="Disordered" evidence="1">
    <location>
        <begin position="499"/>
        <end position="536"/>
    </location>
</feature>
<name>A0A194SB17_RHOGW</name>
<feature type="transmembrane region" description="Helical" evidence="2">
    <location>
        <begin position="41"/>
        <end position="60"/>
    </location>
</feature>
<reference evidence="3 4" key="1">
    <citation type="journal article" date="2015" name="Front. Microbiol.">
        <title>Genome sequence of the plant growth promoting endophytic yeast Rhodotorula graminis WP1.</title>
        <authorList>
            <person name="Firrincieli A."/>
            <person name="Otillar R."/>
            <person name="Salamov A."/>
            <person name="Schmutz J."/>
            <person name="Khan Z."/>
            <person name="Redman R.S."/>
            <person name="Fleck N.D."/>
            <person name="Lindquist E."/>
            <person name="Grigoriev I.V."/>
            <person name="Doty S.L."/>
        </authorList>
    </citation>
    <scope>NUCLEOTIDE SEQUENCE [LARGE SCALE GENOMIC DNA]</scope>
    <source>
        <strain evidence="3 4">WP1</strain>
    </source>
</reference>
<feature type="non-terminal residue" evidence="3">
    <location>
        <position position="536"/>
    </location>
</feature>
<feature type="region of interest" description="Disordered" evidence="1">
    <location>
        <begin position="145"/>
        <end position="228"/>
    </location>
</feature>
<feature type="compositionally biased region" description="Basic and acidic residues" evidence="1">
    <location>
        <begin position="525"/>
        <end position="536"/>
    </location>
</feature>
<feature type="transmembrane region" description="Helical" evidence="2">
    <location>
        <begin position="67"/>
        <end position="86"/>
    </location>
</feature>
<evidence type="ECO:0000313" key="4">
    <source>
        <dbReference type="Proteomes" id="UP000053890"/>
    </source>
</evidence>
<dbReference type="GeneID" id="28976309"/>
<feature type="transmembrane region" description="Helical" evidence="2">
    <location>
        <begin position="381"/>
        <end position="403"/>
    </location>
</feature>
<feature type="compositionally biased region" description="Polar residues" evidence="1">
    <location>
        <begin position="241"/>
        <end position="257"/>
    </location>
</feature>
<proteinExistence type="predicted"/>
<keyword evidence="4" id="KW-1185">Reference proteome</keyword>
<keyword evidence="2" id="KW-0812">Transmembrane</keyword>
<feature type="transmembrane region" description="Helical" evidence="2">
    <location>
        <begin position="337"/>
        <end position="361"/>
    </location>
</feature>
<keyword evidence="2" id="KW-1133">Transmembrane helix</keyword>
<dbReference type="OMA" id="FHAYYAL"/>
<protein>
    <submittedName>
        <fullName evidence="3">Uncharacterized protein</fullName>
    </submittedName>
</protein>